<keyword evidence="3" id="KW-0808">Transferase</keyword>
<evidence type="ECO:0000256" key="3">
    <source>
        <dbReference type="ARBA" id="ARBA00022679"/>
    </source>
</evidence>
<comment type="similarity">
    <text evidence="11">Belongs to the RING-type zinc finger family. ATL subfamily.</text>
</comment>
<keyword evidence="7" id="KW-0833">Ubl conjugation pathway</keyword>
<proteinExistence type="inferred from homology"/>
<evidence type="ECO:0000256" key="2">
    <source>
        <dbReference type="ARBA" id="ARBA00004906"/>
    </source>
</evidence>
<evidence type="ECO:0000256" key="13">
    <source>
        <dbReference type="SAM" id="Phobius"/>
    </source>
</evidence>
<evidence type="ECO:0000256" key="1">
    <source>
        <dbReference type="ARBA" id="ARBA00004167"/>
    </source>
</evidence>
<name>A0ABR0UGB8_REHGL</name>
<evidence type="ECO:0000256" key="9">
    <source>
        <dbReference type="ARBA" id="ARBA00022989"/>
    </source>
</evidence>
<evidence type="ECO:0000313" key="15">
    <source>
        <dbReference type="Proteomes" id="UP001318860"/>
    </source>
</evidence>
<dbReference type="PANTHER" id="PTHR45768">
    <property type="entry name" value="E3 UBIQUITIN-PROTEIN LIGASE RNF13-LIKE"/>
    <property type="match status" value="1"/>
</dbReference>
<reference evidence="14 15" key="1">
    <citation type="journal article" date="2021" name="Comput. Struct. Biotechnol. J.">
        <title>De novo genome assembly of the potent medicinal plant Rehmannia glutinosa using nanopore technology.</title>
        <authorList>
            <person name="Ma L."/>
            <person name="Dong C."/>
            <person name="Song C."/>
            <person name="Wang X."/>
            <person name="Zheng X."/>
            <person name="Niu Y."/>
            <person name="Chen S."/>
            <person name="Feng W."/>
        </authorList>
    </citation>
    <scope>NUCLEOTIDE SEQUENCE [LARGE SCALE GENOMIC DNA]</scope>
    <source>
        <strain evidence="14">DH-2019</strain>
    </source>
</reference>
<evidence type="ECO:0000256" key="5">
    <source>
        <dbReference type="ARBA" id="ARBA00022723"/>
    </source>
</evidence>
<protein>
    <submittedName>
        <fullName evidence="14">Uncharacterized protein</fullName>
    </submittedName>
</protein>
<keyword evidence="15" id="KW-1185">Reference proteome</keyword>
<gene>
    <name evidence="14" type="ORF">DH2020_044654</name>
</gene>
<keyword evidence="5" id="KW-0479">Metal-binding</keyword>
<dbReference type="Proteomes" id="UP001318860">
    <property type="component" value="Unassembled WGS sequence"/>
</dbReference>
<dbReference type="EMBL" id="JABTTQ020002871">
    <property type="protein sequence ID" value="KAK6121595.1"/>
    <property type="molecule type" value="Genomic_DNA"/>
</dbReference>
<sequence>MSTTAPPPLAVITQPPPPQDTASPYFSSAAATWSSIITVITIIASAVIVSASIYLLLRFLSRRFHRSFSASADDVVFRHDASSNQQQFHVASNGLLDSLPLFTFRSVTPNIAGDCAVCLSTVVSSGCDVLDKILSAENRGKSDTSLREGNGNGGSFRIEIGSISRRRGAESNPETRRSYSVGSFEYIVDDNEYEVSVGSTSTHSRGVSDSNSNGKESSVGISIPVTPAEVSGGRSWLDRLASFSISSRTMSFRSSGRFFSGSSRRSEAVVVPEDLEAYRVGEEISEIFRWLSGI</sequence>
<evidence type="ECO:0000256" key="11">
    <source>
        <dbReference type="ARBA" id="ARBA00024209"/>
    </source>
</evidence>
<evidence type="ECO:0000313" key="14">
    <source>
        <dbReference type="EMBL" id="KAK6121595.1"/>
    </source>
</evidence>
<feature type="transmembrane region" description="Helical" evidence="13">
    <location>
        <begin position="33"/>
        <end position="57"/>
    </location>
</feature>
<keyword evidence="4 13" id="KW-0812">Transmembrane</keyword>
<keyword evidence="10 13" id="KW-0472">Membrane</keyword>
<comment type="subcellular location">
    <subcellularLocation>
        <location evidence="1">Membrane</location>
        <topology evidence="1">Single-pass membrane protein</topology>
    </subcellularLocation>
</comment>
<accession>A0ABR0UGB8</accession>
<comment type="pathway">
    <text evidence="2">Protein modification; protein ubiquitination.</text>
</comment>
<evidence type="ECO:0000256" key="8">
    <source>
        <dbReference type="ARBA" id="ARBA00022833"/>
    </source>
</evidence>
<keyword evidence="8" id="KW-0862">Zinc</keyword>
<evidence type="ECO:0000256" key="12">
    <source>
        <dbReference type="SAM" id="MobiDB-lite"/>
    </source>
</evidence>
<evidence type="ECO:0000256" key="7">
    <source>
        <dbReference type="ARBA" id="ARBA00022786"/>
    </source>
</evidence>
<evidence type="ECO:0000256" key="4">
    <source>
        <dbReference type="ARBA" id="ARBA00022692"/>
    </source>
</evidence>
<keyword evidence="9 13" id="KW-1133">Transmembrane helix</keyword>
<evidence type="ECO:0000256" key="6">
    <source>
        <dbReference type="ARBA" id="ARBA00022771"/>
    </source>
</evidence>
<evidence type="ECO:0000256" key="10">
    <source>
        <dbReference type="ARBA" id="ARBA00023136"/>
    </source>
</evidence>
<organism evidence="14 15">
    <name type="scientific">Rehmannia glutinosa</name>
    <name type="common">Chinese foxglove</name>
    <dbReference type="NCBI Taxonomy" id="99300"/>
    <lineage>
        <taxon>Eukaryota</taxon>
        <taxon>Viridiplantae</taxon>
        <taxon>Streptophyta</taxon>
        <taxon>Embryophyta</taxon>
        <taxon>Tracheophyta</taxon>
        <taxon>Spermatophyta</taxon>
        <taxon>Magnoliopsida</taxon>
        <taxon>eudicotyledons</taxon>
        <taxon>Gunneridae</taxon>
        <taxon>Pentapetalae</taxon>
        <taxon>asterids</taxon>
        <taxon>lamiids</taxon>
        <taxon>Lamiales</taxon>
        <taxon>Orobanchaceae</taxon>
        <taxon>Rehmannieae</taxon>
        <taxon>Rehmannia</taxon>
    </lineage>
</organism>
<comment type="caution">
    <text evidence="14">The sequence shown here is derived from an EMBL/GenBank/DDBJ whole genome shotgun (WGS) entry which is preliminary data.</text>
</comment>
<keyword evidence="6" id="KW-0863">Zinc-finger</keyword>
<dbReference type="PANTHER" id="PTHR45768:SF16">
    <property type="entry name" value="E3 UBIQUITIN-PROTEIN LIGASE ATL4"/>
    <property type="match status" value="1"/>
</dbReference>
<feature type="region of interest" description="Disordered" evidence="12">
    <location>
        <begin position="198"/>
        <end position="220"/>
    </location>
</feature>